<organism evidence="2 3">
    <name type="scientific">Bacteroides cellulosilyticus</name>
    <dbReference type="NCBI Taxonomy" id="246787"/>
    <lineage>
        <taxon>Bacteria</taxon>
        <taxon>Pseudomonadati</taxon>
        <taxon>Bacteroidota</taxon>
        <taxon>Bacteroidia</taxon>
        <taxon>Bacteroidales</taxon>
        <taxon>Bacteroidaceae</taxon>
        <taxon>Bacteroides</taxon>
    </lineage>
</organism>
<evidence type="ECO:0000256" key="1">
    <source>
        <dbReference type="SAM" id="SignalP"/>
    </source>
</evidence>
<sequence>MCYLRCLFLVVLLAGLSACSEDNRGKGRKAMEDLATSELLFQEISLETILGRPFQIEIVDSILIIGDNIDGKALFLYNLSDSSWVRVLNIGQGPGEVLAPLAIDVSDRNHTISVLQRQSGICRRYRVDRLFNDSIFDFQEVSLEGADRVAQMHDGYACLGMFEQGILSFFDAQGKESECIDLYSRFDIRDISAKYRLFQGRLAFNERARCLMFAPSYASEIAFYAEQDDGSWMKKDSFCLGTGGFEDRISESSGFELLKDDIRNCMDACSSENYFYMLYDGTDLGHTRKIEFRYVIRFTANGVLDCVYKVNPTVRNICVSYDDSAVYVLMIGKDGEYAIGKSELSIR</sequence>
<protein>
    <recommendedName>
        <fullName evidence="4">6-bladed beta-propeller</fullName>
    </recommendedName>
</protein>
<feature type="signal peptide" evidence="1">
    <location>
        <begin position="1"/>
        <end position="20"/>
    </location>
</feature>
<dbReference type="PATRIC" id="fig|246787.4.peg.4144"/>
<dbReference type="RefSeq" id="WP_152527451.1">
    <property type="nucleotide sequence ID" value="NZ_DAWDZD010000011.1"/>
</dbReference>
<dbReference type="EMBL" id="CP012801">
    <property type="protein sequence ID" value="ALJ61224.1"/>
    <property type="molecule type" value="Genomic_DNA"/>
</dbReference>
<accession>A0A0P0GST5</accession>
<name>A0A0P0GST5_9BACE</name>
<feature type="chain" id="PRO_5006048130" description="6-bladed beta-propeller" evidence="1">
    <location>
        <begin position="21"/>
        <end position="347"/>
    </location>
</feature>
<evidence type="ECO:0000313" key="2">
    <source>
        <dbReference type="EMBL" id="ALJ61224.1"/>
    </source>
</evidence>
<gene>
    <name evidence="2" type="ORF">BcellWH2_04004</name>
</gene>
<proteinExistence type="predicted"/>
<dbReference type="KEGG" id="bcel:BcellWH2_04004"/>
<evidence type="ECO:0000313" key="3">
    <source>
        <dbReference type="Proteomes" id="UP000061809"/>
    </source>
</evidence>
<dbReference type="AlphaFoldDB" id="A0A0P0GST5"/>
<dbReference type="PROSITE" id="PS51257">
    <property type="entry name" value="PROKAR_LIPOPROTEIN"/>
    <property type="match status" value="1"/>
</dbReference>
<dbReference type="Proteomes" id="UP000061809">
    <property type="component" value="Chromosome"/>
</dbReference>
<reference evidence="2 3" key="1">
    <citation type="journal article" date="2015" name="Science">
        <title>Genetic determinants of in vivo fitness and diet responsiveness in multiple human gut Bacteroides.</title>
        <authorList>
            <person name="Wu M."/>
            <person name="McNulty N.P."/>
            <person name="Rodionov D.A."/>
            <person name="Khoroshkin M.S."/>
            <person name="Griffin N.W."/>
            <person name="Cheng J."/>
            <person name="Latreille P."/>
            <person name="Kerstetter R.A."/>
            <person name="Terrapon N."/>
            <person name="Henrissat B."/>
            <person name="Osterman A.L."/>
            <person name="Gordon J.I."/>
        </authorList>
    </citation>
    <scope>NUCLEOTIDE SEQUENCE [LARGE SCALE GENOMIC DNA]</scope>
    <source>
        <strain evidence="2 3">WH2</strain>
    </source>
</reference>
<evidence type="ECO:0008006" key="4">
    <source>
        <dbReference type="Google" id="ProtNLM"/>
    </source>
</evidence>
<keyword evidence="1" id="KW-0732">Signal</keyword>